<dbReference type="WBParaSite" id="maker-PairedContig_3212-snap-gene-0.7-mRNA-1">
    <property type="protein sequence ID" value="maker-PairedContig_3212-snap-gene-0.7-mRNA-1"/>
    <property type="gene ID" value="maker-PairedContig_3212-snap-gene-0.7"/>
</dbReference>
<evidence type="ECO:0000313" key="2">
    <source>
        <dbReference type="WBParaSite" id="maker-PairedContig_3212-snap-gene-0.7-mRNA-1"/>
    </source>
</evidence>
<sequence length="240" mass="27840">MRFDSYLQKKNKTKKDQEGTSIGNTTLRLLEPIAVGIIWRSTVMLRYRKLPKSYSVISMEAPKFHYDMDFDLRALKEALKSAKFLESGYQFVLERSQHNQYGAGWIIHQYMSEVNSDTDDDNWDGFMDVGNKRTKIKEISDILVSRFAFITGARTKDGNPMLIFPDSRSQLTEEQLDLLISCLLQLPPLGRKNKRNGEFKFNSFPRPVRIVLVLKPESVLQRALEVGYRGITENYKFKII</sequence>
<accession>A0A1I8EME6</accession>
<dbReference type="STRING" id="6293.A0A1I8EME6"/>
<name>A0A1I8EME6_WUCBA</name>
<proteinExistence type="predicted"/>
<evidence type="ECO:0000256" key="1">
    <source>
        <dbReference type="SAM" id="MobiDB-lite"/>
    </source>
</evidence>
<protein>
    <submittedName>
        <fullName evidence="2">Uncharacterized protein</fullName>
    </submittedName>
</protein>
<dbReference type="AlphaFoldDB" id="A0A1I8EME6"/>
<organism evidence="2">
    <name type="scientific">Wuchereria bancrofti</name>
    <dbReference type="NCBI Taxonomy" id="6293"/>
    <lineage>
        <taxon>Eukaryota</taxon>
        <taxon>Metazoa</taxon>
        <taxon>Ecdysozoa</taxon>
        <taxon>Nematoda</taxon>
        <taxon>Chromadorea</taxon>
        <taxon>Rhabditida</taxon>
        <taxon>Spirurina</taxon>
        <taxon>Spiruromorpha</taxon>
        <taxon>Filarioidea</taxon>
        <taxon>Onchocercidae</taxon>
        <taxon>Wuchereria</taxon>
    </lineage>
</organism>
<reference evidence="2" key="1">
    <citation type="submission" date="2016-11" db="UniProtKB">
        <authorList>
            <consortium name="WormBaseParasite"/>
        </authorList>
    </citation>
    <scope>IDENTIFICATION</scope>
    <source>
        <strain evidence="2">pt0022</strain>
    </source>
</reference>
<feature type="region of interest" description="Disordered" evidence="1">
    <location>
        <begin position="1"/>
        <end position="20"/>
    </location>
</feature>